<sequence>MSEAELPPVQRRRCTAERREWKKLVEIQQQLLLTSSRSSKRGSSSSPSSVEKDVLQRSEPLKAPGPKQKATSSSSQELAVQACSSAPALLGEQRILLHTAEVMETLSILLQSDSSASSTCSGAEMRHESRRERLKALHTQIKSLMKQRCLLLLKKECNRQLGLVRLLRDRTRDLALAEDTLVNQLLSSGHPILPGDVLQLSFLRKAGFLDSLEAATRAWPRLLQFLGHTLNSLDAEWHGSLDVVLRWAHGRLDSLARQLVRWAWLSLRNDVWLLCHMDAADLHADWIAALYASCQRFQLASRWPRVDPVSAVLRTLATRQAHLAANRLSTFLCAEARKAPQLCTRSETLWERTPDDWTACREAPFLAALLQSGQSLLFKYLLAATCLNHLIPSHEAKQSQGRPLWQKQVQQGTRPSCFQLEKLYWNQYWQCFVSQMLRRLTLVHQGSQLSTEAMALCPLGMNLVLLQSLACQEHGNSFLTQPHSIELPPAAVSSMMHVCQILFAHLVLSCWRHALSAALAEQRNALGTMPGSQLLRAVQPLTAYLSTAPRIVCKDGSLALLTWSDNLGCWHLPRLLSQPNGSGGTML</sequence>
<feature type="compositionally biased region" description="Low complexity" evidence="1">
    <location>
        <begin position="35"/>
        <end position="49"/>
    </location>
</feature>
<feature type="compositionally biased region" description="Basic and acidic residues" evidence="1">
    <location>
        <begin position="50"/>
        <end position="60"/>
    </location>
</feature>
<evidence type="ECO:0000313" key="2">
    <source>
        <dbReference type="EMBL" id="JAR89781.1"/>
    </source>
</evidence>
<dbReference type="AlphaFoldDB" id="A0A147BG90"/>
<reference evidence="2" key="1">
    <citation type="journal article" date="2018" name="PLoS Negl. Trop. Dis.">
        <title>Sialome diversity of ticks revealed by RNAseq of single tick salivary glands.</title>
        <authorList>
            <person name="Perner J."/>
            <person name="Kropackova S."/>
            <person name="Kopacek P."/>
            <person name="Ribeiro J.M."/>
        </authorList>
    </citation>
    <scope>NUCLEOTIDE SEQUENCE</scope>
    <source>
        <strain evidence="2">Siblings of single egg batch collected in Ceske Budejovice</strain>
        <tissue evidence="2">Salivary glands</tissue>
    </source>
</reference>
<organism evidence="2">
    <name type="scientific">Ixodes ricinus</name>
    <name type="common">Common tick</name>
    <name type="synonym">Acarus ricinus</name>
    <dbReference type="NCBI Taxonomy" id="34613"/>
    <lineage>
        <taxon>Eukaryota</taxon>
        <taxon>Metazoa</taxon>
        <taxon>Ecdysozoa</taxon>
        <taxon>Arthropoda</taxon>
        <taxon>Chelicerata</taxon>
        <taxon>Arachnida</taxon>
        <taxon>Acari</taxon>
        <taxon>Parasitiformes</taxon>
        <taxon>Ixodida</taxon>
        <taxon>Ixodoidea</taxon>
        <taxon>Ixodidae</taxon>
        <taxon>Ixodinae</taxon>
        <taxon>Ixodes</taxon>
    </lineage>
</organism>
<dbReference type="EMBL" id="GEGO01005623">
    <property type="protein sequence ID" value="JAR89781.1"/>
    <property type="molecule type" value="Transcribed_RNA"/>
</dbReference>
<protein>
    <submittedName>
        <fullName evidence="2">Uncharacterized protein</fullName>
    </submittedName>
</protein>
<name>A0A147BG90_IXORI</name>
<proteinExistence type="predicted"/>
<evidence type="ECO:0000256" key="1">
    <source>
        <dbReference type="SAM" id="MobiDB-lite"/>
    </source>
</evidence>
<feature type="region of interest" description="Disordered" evidence="1">
    <location>
        <begin position="35"/>
        <end position="76"/>
    </location>
</feature>
<accession>A0A147BG90</accession>